<name>A0AAU8BNM3_9VIBR</name>
<accession>A0AAU8BNM3</accession>
<gene>
    <name evidence="1" type="ORF">PG915_06735</name>
</gene>
<proteinExistence type="predicted"/>
<evidence type="ECO:0000313" key="1">
    <source>
        <dbReference type="EMBL" id="XCD17213.1"/>
    </source>
</evidence>
<dbReference type="EMBL" id="CP115920">
    <property type="protein sequence ID" value="XCD17213.1"/>
    <property type="molecule type" value="Genomic_DNA"/>
</dbReference>
<sequence>MKLTKPTISLFLAASLYGCGGGNNETPPSTKTIKVIDGYLQSATVCIDTSFDGECNKVLGKTNANGEISIAQNHLDYPLIATVTAGMSQDKDRVGYSTHSYSMTAPAGSEYITPFTTLALQNNMEVPDVALALNLEPSVIAGDYIALKESEMNQEAYRSHAAARGVALELTEDLGSVDYTTLELAQHLTAAIDEFRDSIQKPQELDKVDFVVRGDIIERETVISDLQDHLIGEPGSTFWYEGSLHNPQQNQTGIMTSYFNETEVCDITWGDDEFCDPYKVEQNRMEIFNGDFGSHSAEYLYLTNELSLLVYPDLNWGDLSAPKIINFYTTTDITDYDNRLSFDADELTGRTFTRLLDVARDETDSDVRLSHYTFINFNREENIGLVEVDGISHSWKLEQTSPQRLTLVILNDDNVVYHFSKVVDNPSLFIVVDDEVRDTNFSVFIQDEQLAQNLLKHWEQA</sequence>
<dbReference type="PROSITE" id="PS51257">
    <property type="entry name" value="PROKAR_LIPOPROTEIN"/>
    <property type="match status" value="1"/>
</dbReference>
<organism evidence="1">
    <name type="scientific">Vibrio chaetopteri</name>
    <dbReference type="NCBI Taxonomy" id="3016528"/>
    <lineage>
        <taxon>Bacteria</taxon>
        <taxon>Pseudomonadati</taxon>
        <taxon>Pseudomonadota</taxon>
        <taxon>Gammaproteobacteria</taxon>
        <taxon>Vibrionales</taxon>
        <taxon>Vibrionaceae</taxon>
        <taxon>Vibrio</taxon>
    </lineage>
</organism>
<dbReference type="KEGG" id="vck:PG915_06735"/>
<protein>
    <recommendedName>
        <fullName evidence="2">Lipoprotein</fullName>
    </recommendedName>
</protein>
<dbReference type="AlphaFoldDB" id="A0AAU8BNM3"/>
<reference evidence="1" key="1">
    <citation type="submission" date="2023-01" db="EMBL/GenBank/DDBJ databases">
        <title>Vibrio sp. CB1-14 genome sequencing.</title>
        <authorList>
            <person name="Otstavnykh N."/>
            <person name="Isaeva M."/>
            <person name="Meleshko D."/>
        </authorList>
    </citation>
    <scope>NUCLEOTIDE SEQUENCE</scope>
    <source>
        <strain evidence="1">CB1-14</strain>
    </source>
</reference>
<dbReference type="RefSeq" id="WP_353498417.1">
    <property type="nucleotide sequence ID" value="NZ_CP115920.1"/>
</dbReference>
<evidence type="ECO:0008006" key="2">
    <source>
        <dbReference type="Google" id="ProtNLM"/>
    </source>
</evidence>